<accession>A0A090XE91</accession>
<feature type="chain" id="PRO_5001867136" evidence="1">
    <location>
        <begin position="29"/>
        <end position="94"/>
    </location>
</feature>
<dbReference type="AlphaFoldDB" id="A0A090XE91"/>
<dbReference type="EMBL" id="GBIH01002252">
    <property type="protein sequence ID" value="JAC92458.1"/>
    <property type="molecule type" value="mRNA"/>
</dbReference>
<evidence type="ECO:0000313" key="2">
    <source>
        <dbReference type="EMBL" id="JAC92458.1"/>
    </source>
</evidence>
<organism evidence="2">
    <name type="scientific">Ixodes ricinus</name>
    <name type="common">Common tick</name>
    <name type="synonym">Acarus ricinus</name>
    <dbReference type="NCBI Taxonomy" id="34613"/>
    <lineage>
        <taxon>Eukaryota</taxon>
        <taxon>Metazoa</taxon>
        <taxon>Ecdysozoa</taxon>
        <taxon>Arthropoda</taxon>
        <taxon>Chelicerata</taxon>
        <taxon>Arachnida</taxon>
        <taxon>Acari</taxon>
        <taxon>Parasitiformes</taxon>
        <taxon>Ixodida</taxon>
        <taxon>Ixodoidea</taxon>
        <taxon>Ixodidae</taxon>
        <taxon>Ixodinae</taxon>
        <taxon>Ixodes</taxon>
    </lineage>
</organism>
<keyword evidence="1" id="KW-0732">Signal</keyword>
<proteinExistence type="evidence at transcript level"/>
<name>A0A090XE91_IXORI</name>
<sequence length="94" mass="10321">MAFNTITFLQLAVFVVILFNINLHSASAGSKELSAHQSSHDSIKAEFCDTNCTINEGGKWTECKGGCFCVHVGNETVRSHIFTSFSKFKVSQCL</sequence>
<feature type="signal peptide" evidence="1">
    <location>
        <begin position="1"/>
        <end position="28"/>
    </location>
</feature>
<reference evidence="2" key="1">
    <citation type="journal article" date="2015" name="PLoS Negl. Trop. Dis.">
        <title>Deep Sequencing Analysis of the Ixodes ricinus Haemocytome.</title>
        <authorList>
            <person name="Kotsyfakis M."/>
            <person name="Kopacek P."/>
            <person name="Franta Z."/>
            <person name="Pedra J.H."/>
            <person name="Ribeiro J.M."/>
        </authorList>
    </citation>
    <scope>NUCLEOTIDE SEQUENCE</scope>
</reference>
<evidence type="ECO:0000256" key="1">
    <source>
        <dbReference type="SAM" id="SignalP"/>
    </source>
</evidence>
<protein>
    <submittedName>
        <fullName evidence="2">Putative secreted protein</fullName>
    </submittedName>
</protein>